<feature type="domain" description="DUF7933" evidence="5">
    <location>
        <begin position="538"/>
        <end position="660"/>
    </location>
</feature>
<gene>
    <name evidence="6" type="ORF">Dxin01_03675</name>
</gene>
<dbReference type="PANTHER" id="PTHR34819">
    <property type="entry name" value="LARGE CYSTEINE-RICH PERIPLASMIC PROTEIN OMCB"/>
    <property type="match status" value="1"/>
</dbReference>
<dbReference type="Gene3D" id="2.60.40.10">
    <property type="entry name" value="Immunoglobulins"/>
    <property type="match status" value="2"/>
</dbReference>
<feature type="region of interest" description="Disordered" evidence="1">
    <location>
        <begin position="1"/>
        <end position="23"/>
    </location>
</feature>
<feature type="domain" description="DUF11" evidence="2">
    <location>
        <begin position="414"/>
        <end position="528"/>
    </location>
</feature>
<dbReference type="Pfam" id="PF24346">
    <property type="entry name" value="DUF7507"/>
    <property type="match status" value="1"/>
</dbReference>
<dbReference type="InterPro" id="IPR026395">
    <property type="entry name" value="CshA_fibril"/>
</dbReference>
<dbReference type="InterPro" id="IPR001434">
    <property type="entry name" value="OmcB-like_DUF11"/>
</dbReference>
<evidence type="ECO:0000259" key="2">
    <source>
        <dbReference type="Pfam" id="PF01345"/>
    </source>
</evidence>
<dbReference type="NCBIfam" id="TIGR01451">
    <property type="entry name" value="B_ant_repeat"/>
    <property type="match status" value="3"/>
</dbReference>
<dbReference type="InterPro" id="IPR055354">
    <property type="entry name" value="DUF7507"/>
</dbReference>
<keyword evidence="7" id="KW-1185">Reference proteome</keyword>
<dbReference type="InterPro" id="IPR057693">
    <property type="entry name" value="DUF7933"/>
</dbReference>
<feature type="compositionally biased region" description="Low complexity" evidence="1">
    <location>
        <begin position="511"/>
        <end position="532"/>
    </location>
</feature>
<feature type="domain" description="DUF11" evidence="2">
    <location>
        <begin position="1072"/>
        <end position="1186"/>
    </location>
</feature>
<dbReference type="Gene3D" id="2.60.40.740">
    <property type="match status" value="1"/>
</dbReference>
<dbReference type="Pfam" id="PF19076">
    <property type="entry name" value="CshA_repeat"/>
    <property type="match status" value="1"/>
</dbReference>
<accession>A0ABP9VFA7</accession>
<dbReference type="Pfam" id="PF25564">
    <property type="entry name" value="DUF7933"/>
    <property type="match status" value="1"/>
</dbReference>
<dbReference type="InterPro" id="IPR051172">
    <property type="entry name" value="Chlamydia_OmcB"/>
</dbReference>
<dbReference type="EMBL" id="BAABRN010000074">
    <property type="protein sequence ID" value="GAA5503907.1"/>
    <property type="molecule type" value="Genomic_DNA"/>
</dbReference>
<comment type="caution">
    <text evidence="6">The sequence shown here is derived from an EMBL/GenBank/DDBJ whole genome shotgun (WGS) entry which is preliminary data.</text>
</comment>
<name>A0ABP9VFA7_9DEIO</name>
<feature type="domain" description="DUF11" evidence="2">
    <location>
        <begin position="665"/>
        <end position="789"/>
    </location>
</feature>
<evidence type="ECO:0000259" key="4">
    <source>
        <dbReference type="Pfam" id="PF24346"/>
    </source>
</evidence>
<proteinExistence type="predicted"/>
<evidence type="ECO:0000256" key="1">
    <source>
        <dbReference type="SAM" id="MobiDB-lite"/>
    </source>
</evidence>
<feature type="domain" description="DUF11" evidence="2">
    <location>
        <begin position="800"/>
        <end position="921"/>
    </location>
</feature>
<dbReference type="InterPro" id="IPR047589">
    <property type="entry name" value="DUF11_rpt"/>
</dbReference>
<evidence type="ECO:0000259" key="5">
    <source>
        <dbReference type="Pfam" id="PF25564"/>
    </source>
</evidence>
<dbReference type="InterPro" id="IPR013783">
    <property type="entry name" value="Ig-like_fold"/>
</dbReference>
<organism evidence="6 7">
    <name type="scientific">Deinococcus xinjiangensis</name>
    <dbReference type="NCBI Taxonomy" id="457454"/>
    <lineage>
        <taxon>Bacteria</taxon>
        <taxon>Thermotogati</taxon>
        <taxon>Deinococcota</taxon>
        <taxon>Deinococci</taxon>
        <taxon>Deinococcales</taxon>
        <taxon>Deinococcaceae</taxon>
        <taxon>Deinococcus</taxon>
    </lineage>
</organism>
<feature type="region of interest" description="Disordered" evidence="1">
    <location>
        <begin position="511"/>
        <end position="538"/>
    </location>
</feature>
<feature type="domain" description="CshA" evidence="3">
    <location>
        <begin position="978"/>
        <end position="1034"/>
    </location>
</feature>
<evidence type="ECO:0000313" key="6">
    <source>
        <dbReference type="EMBL" id="GAA5503907.1"/>
    </source>
</evidence>
<dbReference type="Pfam" id="PF01345">
    <property type="entry name" value="DUF11"/>
    <property type="match status" value="4"/>
</dbReference>
<feature type="domain" description="DUF7507" evidence="4">
    <location>
        <begin position="64"/>
        <end position="167"/>
    </location>
</feature>
<reference evidence="6 7" key="1">
    <citation type="submission" date="2024-02" db="EMBL/GenBank/DDBJ databases">
        <title>Deinococcus xinjiangensis NBRC 107630.</title>
        <authorList>
            <person name="Ichikawa N."/>
            <person name="Katano-Makiyama Y."/>
            <person name="Hidaka K."/>
        </authorList>
    </citation>
    <scope>NUCLEOTIDE SEQUENCE [LARGE SCALE GENOMIC DNA]</scope>
    <source>
        <strain evidence="6 7">NBRC 107630</strain>
    </source>
</reference>
<dbReference type="Proteomes" id="UP001458946">
    <property type="component" value="Unassembled WGS sequence"/>
</dbReference>
<evidence type="ECO:0000313" key="7">
    <source>
        <dbReference type="Proteomes" id="UP001458946"/>
    </source>
</evidence>
<protein>
    <submittedName>
        <fullName evidence="6">Uncharacterized protein</fullName>
    </submittedName>
</protein>
<sequence>MPRPFARPRLHPDPHRFLGSAHEPSSLVIHRPVSGGHSTTGTGATVGNVFIDNPEFWVQTGVKSLSITKTPTPTTYKQVGDTISYSYVVTNTGDARLVAPYTVTDDKTTVTCPATPTFLAATDETSGTKSVTCTATYSITLADLKAGKVTNTASAKANDAGNNAVSSSNVQATVTGPTAVLDKTWGVGGRPSDAVSLAISATTISNAVAGSSVLVGSTPSTTLATATASGTVTLTETFTTGSVANYTATIACTNSTGATVTPSAVAVSTTNNTASATYTAGSGTTYCQFTNTRKTATLQLAKAWSGGSKAGDTANIGATSSDGNSANTTSFTAAAGTAASSNTVTVYAGDTITLPAETMTPAADLGLYSTALACTNTTNALSGTNGQSSNTLLISPADAGKASVCTYTNKALPDLTITKTHSGTWRQGATGQTYTLTVTNSGIGSTSAAVSVTDTLPAGLTATAMSGTGWTCTLETLTCTRSDVLAAGSSYPAITVTVNVASNAAASLTNTASVSGGGESNTSNNSASDPTTISPPLPTITKSYSPTSIPADSTTTSTLTLTLGNTGSTAQTLTSALNDNIGANLTITSVSGGTCAAASTSFSGTTVTYASGATIPAGGCTILVTVKSGTSGSYPNTIAAGALVTNAGSNAAATSATLTVTPAADLSISKTGPSTATSGTQITYVLTLSNAGPNAANGATFSDNVNNTFTGVTASCLNPTGGVSGCVATVGSGNNVTGSVGTFPSGGSVQIQITGTIPAGATANLTNTATITVPSGVTEINTGNNTSQTVTTTLNKSAALSVTKTDGQTNVIKGQSLTYIIVVSNDGPSSTQLTFNDNTFSGVTLSNWACSVTAGTASCPSGLPVSGGYSDSLLNLSAGSVLTFTVTGTVTASSGTVSNTATITPATGVTDTTGTADNTATDTDTVIAAPQAQNDTGSTAVITPVTVNVLSNDTGTNLAASSVIFPAAGQPSGNTISNGGKTLVVAGQGQYDVQADGSIKFTPAAGFVGTASPVTYQVADAYGQTTTATLTITVSGTPALSIAKAVDTAYLRVTDDPNSQGTAALPASALSASTLTYTITVQNTGSVAATGVLLTDTLPAGLSFVSATNATSVVGGTYGTPATIVNTGSGQNLSFNVGTLNATEPAKSAQIVIKASVVLNANTNQSALLNTASASATGVSAVTSNQVRTDIIYPKLTKTVQNITKGTPASTALGGGLPSEKLEYCLNYFNYGSVALPAYTLTDQVPATTSALLGAYDSVVGGTVTGYGLKLTQGGTTTYLTSSADADGGQLTSSGGGFGSSTLTLKLGNLPAGASGSACFQVTIR</sequence>
<evidence type="ECO:0000259" key="3">
    <source>
        <dbReference type="Pfam" id="PF19076"/>
    </source>
</evidence>